<evidence type="ECO:0000313" key="8">
    <source>
        <dbReference type="Proteomes" id="UP000234333"/>
    </source>
</evidence>
<evidence type="ECO:0000256" key="2">
    <source>
        <dbReference type="ARBA" id="ARBA00022723"/>
    </source>
</evidence>
<sequence length="350" mass="36477">MKAVRLHGREDLRIDDVAEPTVGPGEIMLKNAYVGICGSDVHLYFAPEALPIDVFSPHPVTGAHLPQTLGHEFSGTVVEVGEGVTGVEVGDRGAVFPIAYSCGECVACRKGRPTSCRLMASTGANADGGGMAEFVTVGASQFHRVPETVDLRTASLVEPMTVAWHGVDRSRAQAGETALIAGAGPIGIGAWYAFRAHGVTDILVSEPSADRRAKIAALGAEVIDPTTEDLGAAIAERTDGDGVDIVYDAAGVPAALSSGLDNLAPGGRVVLQSPHERGFEIQPSAMMMGEFELIGSVGYTPADFDGVIARMAAGEYDTTGWTEEMDLDDAVEAIHRLHAGSGTKIALRVS</sequence>
<dbReference type="EC" id="1.1.1.-" evidence="7"/>
<dbReference type="PANTHER" id="PTHR43401:SF2">
    <property type="entry name" value="L-THREONINE 3-DEHYDROGENASE"/>
    <property type="match status" value="1"/>
</dbReference>
<keyword evidence="2 5" id="KW-0479">Metal-binding</keyword>
<evidence type="ECO:0000256" key="5">
    <source>
        <dbReference type="RuleBase" id="RU361277"/>
    </source>
</evidence>
<dbReference type="GO" id="GO:0000721">
    <property type="term" value="F:(R,R)-butanediol dehydrogenase activity"/>
    <property type="evidence" value="ECO:0007669"/>
    <property type="project" value="UniProtKB-EC"/>
</dbReference>
<dbReference type="SUPFAM" id="SSF50129">
    <property type="entry name" value="GroES-like"/>
    <property type="match status" value="1"/>
</dbReference>
<dbReference type="EC" id="1.1.1.303" evidence="7"/>
<dbReference type="EC" id="1.1.1.4" evidence="7"/>
<dbReference type="Pfam" id="PF08240">
    <property type="entry name" value="ADH_N"/>
    <property type="match status" value="1"/>
</dbReference>
<name>A0A2H1HWC4_9MICO</name>
<dbReference type="PROSITE" id="PS00059">
    <property type="entry name" value="ADH_ZINC"/>
    <property type="match status" value="1"/>
</dbReference>
<accession>A0A2H1HWC4</accession>
<evidence type="ECO:0000256" key="3">
    <source>
        <dbReference type="ARBA" id="ARBA00022833"/>
    </source>
</evidence>
<dbReference type="GO" id="GO:0052587">
    <property type="term" value="F:diacetyl reductase ((R)-acetoin forming) (NAD+) activity"/>
    <property type="evidence" value="ECO:0007669"/>
    <property type="project" value="UniProtKB-EC"/>
</dbReference>
<dbReference type="SUPFAM" id="SSF51735">
    <property type="entry name" value="NAD(P)-binding Rossmann-fold domains"/>
    <property type="match status" value="1"/>
</dbReference>
<comment type="similarity">
    <text evidence="5">Belongs to the zinc-containing alcohol dehydrogenase family.</text>
</comment>
<dbReference type="GeneID" id="99773882"/>
<evidence type="ECO:0000256" key="4">
    <source>
        <dbReference type="ARBA" id="ARBA00023002"/>
    </source>
</evidence>
<keyword evidence="4 7" id="KW-0560">Oxidoreductase</keyword>
<reference evidence="7 8" key="1">
    <citation type="submission" date="2017-03" db="EMBL/GenBank/DDBJ databases">
        <authorList>
            <person name="Afonso C.L."/>
            <person name="Miller P.J."/>
            <person name="Scott M.A."/>
            <person name="Spackman E."/>
            <person name="Goraichik I."/>
            <person name="Dimitrov K.M."/>
            <person name="Suarez D.L."/>
            <person name="Swayne D.E."/>
        </authorList>
    </citation>
    <scope>NUCLEOTIDE SEQUENCE [LARGE SCALE GENOMIC DNA]</scope>
    <source>
        <strain evidence="7 8">CIP 102111</strain>
    </source>
</reference>
<dbReference type="InterPro" id="IPR011032">
    <property type="entry name" value="GroES-like_sf"/>
</dbReference>
<dbReference type="PANTHER" id="PTHR43401">
    <property type="entry name" value="L-THREONINE 3-DEHYDROGENASE"/>
    <property type="match status" value="1"/>
</dbReference>
<dbReference type="InterPro" id="IPR002328">
    <property type="entry name" value="ADH_Zn_CS"/>
</dbReference>
<dbReference type="AlphaFoldDB" id="A0A2H1HWC4"/>
<dbReference type="InterPro" id="IPR036291">
    <property type="entry name" value="NAD(P)-bd_dom_sf"/>
</dbReference>
<evidence type="ECO:0000256" key="1">
    <source>
        <dbReference type="ARBA" id="ARBA00001947"/>
    </source>
</evidence>
<evidence type="ECO:0000313" key="7">
    <source>
        <dbReference type="EMBL" id="SMX67146.1"/>
    </source>
</evidence>
<dbReference type="InterPro" id="IPR020843">
    <property type="entry name" value="ER"/>
</dbReference>
<dbReference type="InterPro" id="IPR050129">
    <property type="entry name" value="Zn_alcohol_dh"/>
</dbReference>
<feature type="domain" description="Enoyl reductase (ER)" evidence="6">
    <location>
        <begin position="8"/>
        <end position="347"/>
    </location>
</feature>
<proteinExistence type="inferred from homology"/>
<keyword evidence="3 5" id="KW-0862">Zinc</keyword>
<dbReference type="Pfam" id="PF00107">
    <property type="entry name" value="ADH_zinc_N"/>
    <property type="match status" value="1"/>
</dbReference>
<comment type="cofactor">
    <cofactor evidence="1 5">
        <name>Zn(2+)</name>
        <dbReference type="ChEBI" id="CHEBI:29105"/>
    </cofactor>
</comment>
<dbReference type="SMART" id="SM00829">
    <property type="entry name" value="PKS_ER"/>
    <property type="match status" value="1"/>
</dbReference>
<dbReference type="Gene3D" id="3.40.50.720">
    <property type="entry name" value="NAD(P)-binding Rossmann-like Domain"/>
    <property type="match status" value="1"/>
</dbReference>
<dbReference type="EMBL" id="FXZC01000001">
    <property type="protein sequence ID" value="SMX67146.1"/>
    <property type="molecule type" value="Genomic_DNA"/>
</dbReference>
<dbReference type="GO" id="GO:0008270">
    <property type="term" value="F:zinc ion binding"/>
    <property type="evidence" value="ECO:0007669"/>
    <property type="project" value="InterPro"/>
</dbReference>
<gene>
    <name evidence="7" type="ORF">BC102111_00703</name>
</gene>
<evidence type="ECO:0000259" key="6">
    <source>
        <dbReference type="SMART" id="SM00829"/>
    </source>
</evidence>
<dbReference type="RefSeq" id="WP_101623589.1">
    <property type="nucleotide sequence ID" value="NZ_FXZC01000001.1"/>
</dbReference>
<protein>
    <submittedName>
        <fullName evidence="7">(R,R)-butanediol dehydrogenase / meso-butanediol dehydrogenase / diacetyl reductase</fullName>
        <ecNumber evidence="7">1.1.1.-</ecNumber>
        <ecNumber evidence="7">1.1.1.303</ecNumber>
        <ecNumber evidence="7">1.1.1.4</ecNumber>
    </submittedName>
</protein>
<dbReference type="InterPro" id="IPR013154">
    <property type="entry name" value="ADH-like_N"/>
</dbReference>
<dbReference type="Gene3D" id="3.90.180.10">
    <property type="entry name" value="Medium-chain alcohol dehydrogenases, catalytic domain"/>
    <property type="match status" value="1"/>
</dbReference>
<dbReference type="Proteomes" id="UP000234333">
    <property type="component" value="Unassembled WGS sequence"/>
</dbReference>
<dbReference type="InterPro" id="IPR013149">
    <property type="entry name" value="ADH-like_C"/>
</dbReference>
<organism evidence="7 8">
    <name type="scientific">Brevibacterium casei CIP 102111</name>
    <dbReference type="NCBI Taxonomy" id="1255625"/>
    <lineage>
        <taxon>Bacteria</taxon>
        <taxon>Bacillati</taxon>
        <taxon>Actinomycetota</taxon>
        <taxon>Actinomycetes</taxon>
        <taxon>Micrococcales</taxon>
        <taxon>Brevibacteriaceae</taxon>
        <taxon>Brevibacterium</taxon>
    </lineage>
</organism>